<evidence type="ECO:0000259" key="1">
    <source>
        <dbReference type="PROSITE" id="PS51502"/>
    </source>
</evidence>
<dbReference type="EMBL" id="UINC01105255">
    <property type="protein sequence ID" value="SVC69058.1"/>
    <property type="molecule type" value="Genomic_DNA"/>
</dbReference>
<dbReference type="PANTHER" id="PTHR37832:SF1">
    <property type="entry name" value="STRESS-RESPONSE A_B BARREL DOMAIN-CONTAINING PROTEIN"/>
    <property type="match status" value="1"/>
</dbReference>
<dbReference type="SUPFAM" id="SSF54909">
    <property type="entry name" value="Dimeric alpha+beta barrel"/>
    <property type="match status" value="1"/>
</dbReference>
<dbReference type="InterPro" id="IPR011008">
    <property type="entry name" value="Dimeric_a/b-barrel"/>
</dbReference>
<protein>
    <recommendedName>
        <fullName evidence="1">Stress-response A/B barrel domain-containing protein</fullName>
    </recommendedName>
</protein>
<gene>
    <name evidence="2" type="ORF">METZ01_LOCUS321912</name>
</gene>
<proteinExistence type="predicted"/>
<dbReference type="SMART" id="SM00886">
    <property type="entry name" value="Dabb"/>
    <property type="match status" value="1"/>
</dbReference>
<dbReference type="Pfam" id="PF07876">
    <property type="entry name" value="Dabb"/>
    <property type="match status" value="1"/>
</dbReference>
<dbReference type="Gene3D" id="3.30.70.100">
    <property type="match status" value="1"/>
</dbReference>
<dbReference type="PANTHER" id="PTHR37832">
    <property type="entry name" value="BLL2683 PROTEIN"/>
    <property type="match status" value="1"/>
</dbReference>
<name>A0A382P8J9_9ZZZZ</name>
<dbReference type="InterPro" id="IPR013097">
    <property type="entry name" value="Dabb"/>
</dbReference>
<sequence length="95" mass="10772">MVKHIVMFKLKERNDENISKVVSSLKTLEGNIDLVRSIEIGVNFTESERSYDIVLTTEFDNRHALNAYGPHPKHLPVVEIVRSLCSGSVVVDYET</sequence>
<accession>A0A382P8J9</accession>
<dbReference type="AlphaFoldDB" id="A0A382P8J9"/>
<feature type="domain" description="Stress-response A/B barrel" evidence="1">
    <location>
        <begin position="2"/>
        <end position="93"/>
    </location>
</feature>
<evidence type="ECO:0000313" key="2">
    <source>
        <dbReference type="EMBL" id="SVC69058.1"/>
    </source>
</evidence>
<reference evidence="2" key="1">
    <citation type="submission" date="2018-05" db="EMBL/GenBank/DDBJ databases">
        <authorList>
            <person name="Lanie J.A."/>
            <person name="Ng W.-L."/>
            <person name="Kazmierczak K.M."/>
            <person name="Andrzejewski T.M."/>
            <person name="Davidsen T.M."/>
            <person name="Wayne K.J."/>
            <person name="Tettelin H."/>
            <person name="Glass J.I."/>
            <person name="Rusch D."/>
            <person name="Podicherti R."/>
            <person name="Tsui H.-C.T."/>
            <person name="Winkler M.E."/>
        </authorList>
    </citation>
    <scope>NUCLEOTIDE SEQUENCE</scope>
</reference>
<organism evidence="2">
    <name type="scientific">marine metagenome</name>
    <dbReference type="NCBI Taxonomy" id="408172"/>
    <lineage>
        <taxon>unclassified sequences</taxon>
        <taxon>metagenomes</taxon>
        <taxon>ecological metagenomes</taxon>
    </lineage>
</organism>
<dbReference type="PROSITE" id="PS51502">
    <property type="entry name" value="S_R_A_B_BARREL"/>
    <property type="match status" value="1"/>
</dbReference>